<reference evidence="1 2" key="1">
    <citation type="submission" date="2019-11" db="EMBL/GenBank/DDBJ databases">
        <title>Paenibacillus monticola sp. nov., a novel PGPR strain isolated from mountain sample in China.</title>
        <authorList>
            <person name="Zhao Q."/>
            <person name="Li H.-P."/>
            <person name="Zhang J.-L."/>
        </authorList>
    </citation>
    <scope>NUCLEOTIDE SEQUENCE [LARGE SCALE GENOMIC DNA]</scope>
    <source>
        <strain evidence="1 2">LC-T2</strain>
    </source>
</reference>
<proteinExistence type="predicted"/>
<evidence type="ECO:0000313" key="2">
    <source>
        <dbReference type="Proteomes" id="UP000463051"/>
    </source>
</evidence>
<accession>A0A7X2HCA8</accession>
<organism evidence="1 2">
    <name type="scientific">Paenibacillus monticola</name>
    <dbReference type="NCBI Taxonomy" id="2666075"/>
    <lineage>
        <taxon>Bacteria</taxon>
        <taxon>Bacillati</taxon>
        <taxon>Bacillota</taxon>
        <taxon>Bacilli</taxon>
        <taxon>Bacillales</taxon>
        <taxon>Paenibacillaceae</taxon>
        <taxon>Paenibacillus</taxon>
    </lineage>
</organism>
<dbReference type="RefSeq" id="WP_154122307.1">
    <property type="nucleotide sequence ID" value="NZ_WJXB01000016.1"/>
</dbReference>
<dbReference type="EMBL" id="WJXB01000016">
    <property type="protein sequence ID" value="MRN56808.1"/>
    <property type="molecule type" value="Genomic_DNA"/>
</dbReference>
<gene>
    <name evidence="1" type="ORF">GJB61_28055</name>
</gene>
<sequence length="68" mass="8069">MGTRWNYWHVYQFMVTHFAQTGLVPERTELLVEFAELEPVEVDEGIAEFELVINKRHRGAEQNDYKEA</sequence>
<protein>
    <submittedName>
        <fullName evidence="1">Uncharacterized protein</fullName>
    </submittedName>
</protein>
<dbReference type="Proteomes" id="UP000463051">
    <property type="component" value="Unassembled WGS sequence"/>
</dbReference>
<evidence type="ECO:0000313" key="1">
    <source>
        <dbReference type="EMBL" id="MRN56808.1"/>
    </source>
</evidence>
<keyword evidence="2" id="KW-1185">Reference proteome</keyword>
<dbReference type="AlphaFoldDB" id="A0A7X2HCA8"/>
<name>A0A7X2HCA8_9BACL</name>
<comment type="caution">
    <text evidence="1">The sequence shown here is derived from an EMBL/GenBank/DDBJ whole genome shotgun (WGS) entry which is preliminary data.</text>
</comment>